<feature type="transmembrane region" description="Helical" evidence="12">
    <location>
        <begin position="223"/>
        <end position="245"/>
    </location>
</feature>
<sequence length="771" mass="84888">MHTCKHCSTPVKSESEEFCCRGCESVYQLIHDGGLGLFYDLKADDTLAPLRERPFQQKDWKWLLESVNAQNNQQVSTLTLGLSGMSCMACVWLVETVAKKHHGVIETCADNTQGAFELTYQTNNCDIVALADELHRLGYELLPKKLGKQAGTTDSLVVRLGICGALAMNTMAFTLPRYNGMETTEELSSLLTTITVASSTLTLVVGGSYFFKRAWSALRLGGIHMDLPISLGLIISYLGSLVGWATGHEDLFYFDFVAIFTFLMLLGKQLQISSLNRANKRFQTDTTIPEFYSTKSGTQLDTEDIPSDSVIFIPPGTVVPVESRLLSEKADLSLAWITGEPTSQLFHHTDAIPAGAVNQSAESIEVQTNHATSSDDSISKLLATDSRQADNSNRQAQQKAIQVYLGVIILLGILAAISWFVSTNDWVKSLQVLISIYVVSCPCGIGLALPLLDTRSSKFAHSFGIFPLTARFWEQLTHIGKVVFDKTGTLTLDKPELKEPKKLLNLSPSHQDALFTLTRSSLHPLSRSLFSQLIKAGITSSKLQAQVIEIPGKGSELTFADGTSYHLGRPEHAFDGESLHCQFRKNGEIIADFYFAEAARSEAAEAIDRLQRQLNSSCMILSGDSSDRVAKLANQLHIHEHIGDMLPEDKKKQIANLEKEQKVLYLGDGVNDLPALQTASLSGAPFANINMLTADVDFLFTDETMSFLPTMVDISRQRRRRKINLISYTVIYNLTALIVCCAGLMSPLYAAIIMPLSSLISMTIVSKKFTQ</sequence>
<accession>A0ABW5E464</accession>
<evidence type="ECO:0000256" key="8">
    <source>
        <dbReference type="ARBA" id="ARBA00022967"/>
    </source>
</evidence>
<dbReference type="SUPFAM" id="SSF55008">
    <property type="entry name" value="HMA, heavy metal-associated domain"/>
    <property type="match status" value="1"/>
</dbReference>
<evidence type="ECO:0000256" key="2">
    <source>
        <dbReference type="ARBA" id="ARBA00022448"/>
    </source>
</evidence>
<dbReference type="InterPro" id="IPR036163">
    <property type="entry name" value="HMA_dom_sf"/>
</dbReference>
<keyword evidence="8" id="KW-1278">Translocase</keyword>
<keyword evidence="3" id="KW-1003">Cell membrane</keyword>
<evidence type="ECO:0000256" key="11">
    <source>
        <dbReference type="ARBA" id="ARBA00023136"/>
    </source>
</evidence>
<protein>
    <submittedName>
        <fullName evidence="15">Heavy metal translocating P-type ATPase</fullName>
    </submittedName>
</protein>
<keyword evidence="10" id="KW-0406">Ion transport</keyword>
<evidence type="ECO:0000313" key="15">
    <source>
        <dbReference type="EMBL" id="MFD2277224.1"/>
    </source>
</evidence>
<evidence type="ECO:0000256" key="3">
    <source>
        <dbReference type="ARBA" id="ARBA00022475"/>
    </source>
</evidence>
<dbReference type="Gene3D" id="3.40.1110.10">
    <property type="entry name" value="Calcium-transporting ATPase, cytoplasmic domain N"/>
    <property type="match status" value="1"/>
</dbReference>
<feature type="transmembrane region" description="Helical" evidence="12">
    <location>
        <begin position="403"/>
        <end position="421"/>
    </location>
</feature>
<dbReference type="Pfam" id="PF00122">
    <property type="entry name" value="E1-E2_ATPase"/>
    <property type="match status" value="1"/>
</dbReference>
<dbReference type="Gene3D" id="3.30.70.100">
    <property type="match status" value="1"/>
</dbReference>
<dbReference type="PANTHER" id="PTHR43520:SF5">
    <property type="entry name" value="CATION-TRANSPORTING P-TYPE ATPASE-RELATED"/>
    <property type="match status" value="1"/>
</dbReference>
<evidence type="ECO:0000256" key="9">
    <source>
        <dbReference type="ARBA" id="ARBA00022989"/>
    </source>
</evidence>
<evidence type="ECO:0000256" key="1">
    <source>
        <dbReference type="ARBA" id="ARBA00004651"/>
    </source>
</evidence>
<comment type="caution">
    <text evidence="15">The sequence shown here is derived from an EMBL/GenBank/DDBJ whole genome shotgun (WGS) entry which is preliminary data.</text>
</comment>
<evidence type="ECO:0000313" key="16">
    <source>
        <dbReference type="Proteomes" id="UP001597297"/>
    </source>
</evidence>
<feature type="transmembrane region" description="Helical" evidence="12">
    <location>
        <begin position="156"/>
        <end position="175"/>
    </location>
</feature>
<dbReference type="Proteomes" id="UP001597297">
    <property type="component" value="Unassembled WGS sequence"/>
</dbReference>
<dbReference type="InterPro" id="IPR001757">
    <property type="entry name" value="P_typ_ATPase"/>
</dbReference>
<keyword evidence="11 12" id="KW-0472">Membrane</keyword>
<feature type="transmembrane region" description="Helical" evidence="12">
    <location>
        <begin position="251"/>
        <end position="267"/>
    </location>
</feature>
<feature type="domain" description="Putative metal-binding" evidence="14">
    <location>
        <begin position="4"/>
        <end position="51"/>
    </location>
</feature>
<evidence type="ECO:0000256" key="12">
    <source>
        <dbReference type="SAM" id="Phobius"/>
    </source>
</evidence>
<gene>
    <name evidence="15" type="ORF">ACFSQZ_12150</name>
</gene>
<keyword evidence="5 12" id="KW-0812">Transmembrane</keyword>
<organism evidence="15 16">
    <name type="scientific">Rubritalea spongiae</name>
    <dbReference type="NCBI Taxonomy" id="430797"/>
    <lineage>
        <taxon>Bacteria</taxon>
        <taxon>Pseudomonadati</taxon>
        <taxon>Verrucomicrobiota</taxon>
        <taxon>Verrucomicrobiia</taxon>
        <taxon>Verrucomicrobiales</taxon>
        <taxon>Rubritaleaceae</taxon>
        <taxon>Rubritalea</taxon>
    </lineage>
</organism>
<keyword evidence="6" id="KW-0479">Metal-binding</keyword>
<evidence type="ECO:0000256" key="10">
    <source>
        <dbReference type="ARBA" id="ARBA00023065"/>
    </source>
</evidence>
<reference evidence="16" key="1">
    <citation type="journal article" date="2019" name="Int. J. Syst. Evol. Microbiol.">
        <title>The Global Catalogue of Microorganisms (GCM) 10K type strain sequencing project: providing services to taxonomists for standard genome sequencing and annotation.</title>
        <authorList>
            <consortium name="The Broad Institute Genomics Platform"/>
            <consortium name="The Broad Institute Genome Sequencing Center for Infectious Disease"/>
            <person name="Wu L."/>
            <person name="Ma J."/>
        </authorList>
    </citation>
    <scope>NUCLEOTIDE SEQUENCE [LARGE SCALE GENOMIC DNA]</scope>
    <source>
        <strain evidence="16">JCM 16545</strain>
    </source>
</reference>
<dbReference type="InterPro" id="IPR021993">
    <property type="entry name" value="ATPase-cat-bd"/>
</dbReference>
<dbReference type="InterPro" id="IPR036412">
    <property type="entry name" value="HAD-like_sf"/>
</dbReference>
<name>A0ABW5E464_9BACT</name>
<feature type="transmembrane region" description="Helical" evidence="12">
    <location>
        <begin position="187"/>
        <end position="211"/>
    </location>
</feature>
<dbReference type="Gene3D" id="3.40.50.1000">
    <property type="entry name" value="HAD superfamily/HAD-like"/>
    <property type="match status" value="1"/>
</dbReference>
<feature type="domain" description="P-type ATPase A" evidence="13">
    <location>
        <begin position="298"/>
        <end position="363"/>
    </location>
</feature>
<proteinExistence type="predicted"/>
<dbReference type="RefSeq" id="WP_377093992.1">
    <property type="nucleotide sequence ID" value="NZ_JBHSJM010000001.1"/>
</dbReference>
<dbReference type="InterPro" id="IPR018303">
    <property type="entry name" value="ATPase_P-typ_P_site"/>
</dbReference>
<evidence type="ECO:0000256" key="6">
    <source>
        <dbReference type="ARBA" id="ARBA00022723"/>
    </source>
</evidence>
<dbReference type="PRINTS" id="PR00119">
    <property type="entry name" value="CATATPASE"/>
</dbReference>
<dbReference type="Pfam" id="PF00702">
    <property type="entry name" value="Hydrolase"/>
    <property type="match status" value="1"/>
</dbReference>
<feature type="transmembrane region" description="Helical" evidence="12">
    <location>
        <begin position="433"/>
        <end position="452"/>
    </location>
</feature>
<dbReference type="SUPFAM" id="SSF56784">
    <property type="entry name" value="HAD-like"/>
    <property type="match status" value="1"/>
</dbReference>
<dbReference type="Gene3D" id="2.70.150.10">
    <property type="entry name" value="Calcium-transporting ATPase, cytoplasmic transduction domain A"/>
    <property type="match status" value="1"/>
</dbReference>
<dbReference type="InterPro" id="IPR023298">
    <property type="entry name" value="ATPase_P-typ_TM_dom_sf"/>
</dbReference>
<keyword evidence="4" id="KW-0597">Phosphoprotein</keyword>
<dbReference type="PANTHER" id="PTHR43520">
    <property type="entry name" value="ATP7, ISOFORM B"/>
    <property type="match status" value="1"/>
</dbReference>
<dbReference type="EMBL" id="JBHUJC010000041">
    <property type="protein sequence ID" value="MFD2277224.1"/>
    <property type="molecule type" value="Genomic_DNA"/>
</dbReference>
<dbReference type="SUPFAM" id="SSF81665">
    <property type="entry name" value="Calcium ATPase, transmembrane domain M"/>
    <property type="match status" value="1"/>
</dbReference>
<evidence type="ECO:0000259" key="14">
    <source>
        <dbReference type="Pfam" id="PF12156"/>
    </source>
</evidence>
<evidence type="ECO:0000259" key="13">
    <source>
        <dbReference type="Pfam" id="PF00122"/>
    </source>
</evidence>
<dbReference type="NCBIfam" id="TIGR01494">
    <property type="entry name" value="ATPase_P-type"/>
    <property type="match status" value="1"/>
</dbReference>
<dbReference type="InterPro" id="IPR023214">
    <property type="entry name" value="HAD_sf"/>
</dbReference>
<keyword evidence="2" id="KW-0813">Transport</keyword>
<dbReference type="InterPro" id="IPR023299">
    <property type="entry name" value="ATPase_P-typ_cyto_dom_N"/>
</dbReference>
<keyword evidence="7" id="KW-0460">Magnesium</keyword>
<dbReference type="Pfam" id="PF12156">
    <property type="entry name" value="ATPase-cat_bd"/>
    <property type="match status" value="1"/>
</dbReference>
<dbReference type="PROSITE" id="PS00154">
    <property type="entry name" value="ATPASE_E1_E2"/>
    <property type="match status" value="1"/>
</dbReference>
<evidence type="ECO:0000256" key="5">
    <source>
        <dbReference type="ARBA" id="ARBA00022692"/>
    </source>
</evidence>
<evidence type="ECO:0000256" key="7">
    <source>
        <dbReference type="ARBA" id="ARBA00022842"/>
    </source>
</evidence>
<evidence type="ECO:0000256" key="4">
    <source>
        <dbReference type="ARBA" id="ARBA00022553"/>
    </source>
</evidence>
<feature type="transmembrane region" description="Helical" evidence="12">
    <location>
        <begin position="725"/>
        <end position="745"/>
    </location>
</feature>
<keyword evidence="16" id="KW-1185">Reference proteome</keyword>
<comment type="subcellular location">
    <subcellularLocation>
        <location evidence="1">Cell membrane</location>
        <topology evidence="1">Multi-pass membrane protein</topology>
    </subcellularLocation>
</comment>
<keyword evidence="9 12" id="KW-1133">Transmembrane helix</keyword>
<dbReference type="InterPro" id="IPR059000">
    <property type="entry name" value="ATPase_P-type_domA"/>
</dbReference>